<name>A0A2K0UKV9_GIBNY</name>
<protein>
    <submittedName>
        <fullName evidence="2">Uncharacterized protein</fullName>
    </submittedName>
</protein>
<reference evidence="2 3" key="1">
    <citation type="submission" date="2017-06" db="EMBL/GenBank/DDBJ databases">
        <title>Genome of Fusarium nygamai isolate CS10214.</title>
        <authorList>
            <person name="Gardiner D.M."/>
            <person name="Obanor F."/>
            <person name="Kazan K."/>
        </authorList>
    </citation>
    <scope>NUCLEOTIDE SEQUENCE [LARGE SCALE GENOMIC DNA]</scope>
    <source>
        <strain evidence="2 3">CS10214</strain>
    </source>
</reference>
<dbReference type="EMBL" id="MTQA01000463">
    <property type="protein sequence ID" value="PNP58421.1"/>
    <property type="molecule type" value="Genomic_DNA"/>
</dbReference>
<dbReference type="Proteomes" id="UP000236664">
    <property type="component" value="Unassembled WGS sequence"/>
</dbReference>
<sequence length="249" mass="29228">MIQYSRVDGHDFARISIRGKGEDWDAPVNPTHDIFCIRSKAWNTHDNHAEGWQIQLPDLSPNGSQSMNIQNIALEFNESWNKDLPKSYYELMSETSARGFLARLLYNRYLNDSITPQIWIIVKNGQWTIDPERQGTAEPWYDYDTDYVHVSPYFSCPHRLRKHDFDGVFRNVIKFEYSLDVLGAACERDHLDYMPRDYDGDWGFYESFDISYDVKFLAQRDMQIGTCTGRGPDEDEEEEEEEEDVDMGF</sequence>
<dbReference type="AlphaFoldDB" id="A0A2K0UKV9"/>
<dbReference type="OrthoDB" id="3596450at2759"/>
<evidence type="ECO:0000256" key="1">
    <source>
        <dbReference type="SAM" id="MobiDB-lite"/>
    </source>
</evidence>
<evidence type="ECO:0000313" key="2">
    <source>
        <dbReference type="EMBL" id="PNP58421.1"/>
    </source>
</evidence>
<gene>
    <name evidence="2" type="ORF">FNYG_15084</name>
</gene>
<accession>A0A2K0UKV9</accession>
<evidence type="ECO:0000313" key="3">
    <source>
        <dbReference type="Proteomes" id="UP000236664"/>
    </source>
</evidence>
<feature type="region of interest" description="Disordered" evidence="1">
    <location>
        <begin position="228"/>
        <end position="249"/>
    </location>
</feature>
<comment type="caution">
    <text evidence="2">The sequence shown here is derived from an EMBL/GenBank/DDBJ whole genome shotgun (WGS) entry which is preliminary data.</text>
</comment>
<organism evidence="2 3">
    <name type="scientific">Gibberella nygamai</name>
    <name type="common">Bean root rot disease fungus</name>
    <name type="synonym">Fusarium nygamai</name>
    <dbReference type="NCBI Taxonomy" id="42673"/>
    <lineage>
        <taxon>Eukaryota</taxon>
        <taxon>Fungi</taxon>
        <taxon>Dikarya</taxon>
        <taxon>Ascomycota</taxon>
        <taxon>Pezizomycotina</taxon>
        <taxon>Sordariomycetes</taxon>
        <taxon>Hypocreomycetidae</taxon>
        <taxon>Hypocreales</taxon>
        <taxon>Nectriaceae</taxon>
        <taxon>Fusarium</taxon>
        <taxon>Fusarium fujikuroi species complex</taxon>
    </lineage>
</organism>
<keyword evidence="3" id="KW-1185">Reference proteome</keyword>
<proteinExistence type="predicted"/>
<feature type="compositionally biased region" description="Acidic residues" evidence="1">
    <location>
        <begin position="233"/>
        <end position="249"/>
    </location>
</feature>